<dbReference type="InterPro" id="IPR004360">
    <property type="entry name" value="Glyas_Fos-R_dOase_dom"/>
</dbReference>
<sequence length="141" mass="15516">MSLRLTPYVVLDGETKEAIAFYEKALDAKVVFVQTFADMPANPDFPLPDEAKGRVAHASLKVGDSDLMFSDSFPGQSIPKGDHVTICIVSDDVEKSKRIFDALQDGGQVLMPLQETHFSPAYGNLKDKFGITFQIFTEGNQ</sequence>
<dbReference type="EMBL" id="BJON01000006">
    <property type="protein sequence ID" value="GED67754.1"/>
    <property type="molecule type" value="Genomic_DNA"/>
</dbReference>
<evidence type="ECO:0000313" key="4">
    <source>
        <dbReference type="Proteomes" id="UP000036834"/>
    </source>
</evidence>
<dbReference type="PATRIC" id="fig|54915.3.peg.5701"/>
<dbReference type="PANTHER" id="PTHR33990:SF1">
    <property type="entry name" value="PROTEIN YJDN"/>
    <property type="match status" value="1"/>
</dbReference>
<organism evidence="3 4">
    <name type="scientific">Brevibacillus reuszeri</name>
    <dbReference type="NCBI Taxonomy" id="54915"/>
    <lineage>
        <taxon>Bacteria</taxon>
        <taxon>Bacillati</taxon>
        <taxon>Bacillota</taxon>
        <taxon>Bacilli</taxon>
        <taxon>Bacillales</taxon>
        <taxon>Paenibacillaceae</taxon>
        <taxon>Brevibacillus</taxon>
    </lineage>
</organism>
<reference evidence="4" key="1">
    <citation type="submission" date="2015-07" db="EMBL/GenBank/DDBJ databases">
        <title>Genome sequencing project for genomic taxonomy and phylogenomics of Bacillus-like bacteria.</title>
        <authorList>
            <person name="Liu B."/>
            <person name="Wang J."/>
            <person name="Zhu Y."/>
            <person name="Liu G."/>
            <person name="Chen Q."/>
            <person name="Chen Z."/>
            <person name="Lan J."/>
            <person name="Che J."/>
            <person name="Ge C."/>
            <person name="Shi H."/>
            <person name="Pan Z."/>
            <person name="Liu X."/>
        </authorList>
    </citation>
    <scope>NUCLEOTIDE SEQUENCE [LARGE SCALE GENOMIC DNA]</scope>
    <source>
        <strain evidence="4">DSM 9887</strain>
    </source>
</reference>
<protein>
    <submittedName>
        <fullName evidence="3">3-demethylubiquinone-9 3-methyltransferase</fullName>
    </submittedName>
    <submittedName>
        <fullName evidence="2">VOC family protein</fullName>
    </submittedName>
</protein>
<dbReference type="GO" id="GO:0032259">
    <property type="term" value="P:methylation"/>
    <property type="evidence" value="ECO:0007669"/>
    <property type="project" value="UniProtKB-KW"/>
</dbReference>
<keyword evidence="3" id="KW-0808">Transferase</keyword>
<dbReference type="InterPro" id="IPR029068">
    <property type="entry name" value="Glyas_Bleomycin-R_OHBP_Dase"/>
</dbReference>
<reference evidence="2 5" key="3">
    <citation type="submission" date="2019-06" db="EMBL/GenBank/DDBJ databases">
        <title>Whole genome shotgun sequence of Brevibacillus reuszeri NBRC 15719.</title>
        <authorList>
            <person name="Hosoyama A."/>
            <person name="Uohara A."/>
            <person name="Ohji S."/>
            <person name="Ichikawa N."/>
        </authorList>
    </citation>
    <scope>NUCLEOTIDE SEQUENCE [LARGE SCALE GENOMIC DNA]</scope>
    <source>
        <strain evidence="2 5">NBRC 15719</strain>
    </source>
</reference>
<dbReference type="PANTHER" id="PTHR33990">
    <property type="entry name" value="PROTEIN YJDN-RELATED"/>
    <property type="match status" value="1"/>
</dbReference>
<keyword evidence="5" id="KW-1185">Reference proteome</keyword>
<dbReference type="OrthoDB" id="9795306at2"/>
<keyword evidence="3" id="KW-0489">Methyltransferase</keyword>
<reference evidence="3" key="2">
    <citation type="submission" date="2015-07" db="EMBL/GenBank/DDBJ databases">
        <title>MeaNS - Measles Nucleotide Surveillance Program.</title>
        <authorList>
            <person name="Tran T."/>
            <person name="Druce J."/>
        </authorList>
    </citation>
    <scope>NUCLEOTIDE SEQUENCE</scope>
    <source>
        <strain evidence="3">DSM 9887</strain>
    </source>
</reference>
<accession>A0A0K9Z0W5</accession>
<dbReference type="CDD" id="cd06588">
    <property type="entry name" value="PhnB_like"/>
    <property type="match status" value="1"/>
</dbReference>
<dbReference type="Gene3D" id="3.10.180.10">
    <property type="entry name" value="2,3-Dihydroxybiphenyl 1,2-Dioxygenase, domain 1"/>
    <property type="match status" value="1"/>
</dbReference>
<dbReference type="SUPFAM" id="SSF54593">
    <property type="entry name" value="Glyoxalase/Bleomycin resistance protein/Dihydroxybiphenyl dioxygenase"/>
    <property type="match status" value="1"/>
</dbReference>
<dbReference type="STRING" id="54915.ADS79_02680"/>
<evidence type="ECO:0000313" key="2">
    <source>
        <dbReference type="EMBL" id="GED67754.1"/>
    </source>
</evidence>
<dbReference type="Proteomes" id="UP000036834">
    <property type="component" value="Unassembled WGS sequence"/>
</dbReference>
<evidence type="ECO:0000313" key="5">
    <source>
        <dbReference type="Proteomes" id="UP000319578"/>
    </source>
</evidence>
<proteinExistence type="predicted"/>
<dbReference type="RefSeq" id="WP_049736858.1">
    <property type="nucleotide sequence ID" value="NZ_BJON01000006.1"/>
</dbReference>
<comment type="caution">
    <text evidence="3">The sequence shown here is derived from an EMBL/GenBank/DDBJ whole genome shotgun (WGS) entry which is preliminary data.</text>
</comment>
<dbReference type="GO" id="GO:0008168">
    <property type="term" value="F:methyltransferase activity"/>
    <property type="evidence" value="ECO:0007669"/>
    <property type="project" value="UniProtKB-KW"/>
</dbReference>
<dbReference type="AlphaFoldDB" id="A0A0K9Z0W5"/>
<evidence type="ECO:0000259" key="1">
    <source>
        <dbReference type="Pfam" id="PF00903"/>
    </source>
</evidence>
<dbReference type="InterPro" id="IPR028973">
    <property type="entry name" value="PhnB-like"/>
</dbReference>
<gene>
    <name evidence="3" type="ORF">ADS79_02680</name>
    <name evidence="2" type="ORF">BRE01_14560</name>
</gene>
<dbReference type="EMBL" id="LGIQ01000002">
    <property type="protein sequence ID" value="KNB74609.1"/>
    <property type="molecule type" value="Genomic_DNA"/>
</dbReference>
<feature type="domain" description="Glyoxalase/fosfomycin resistance/dioxygenase" evidence="1">
    <location>
        <begin position="7"/>
        <end position="135"/>
    </location>
</feature>
<evidence type="ECO:0000313" key="3">
    <source>
        <dbReference type="EMBL" id="KNB74609.1"/>
    </source>
</evidence>
<dbReference type="Proteomes" id="UP000319578">
    <property type="component" value="Unassembled WGS sequence"/>
</dbReference>
<name>A0A0K9Z0W5_9BACL</name>
<dbReference type="Pfam" id="PF00903">
    <property type="entry name" value="Glyoxalase"/>
    <property type="match status" value="1"/>
</dbReference>
<keyword evidence="3" id="KW-0830">Ubiquinone</keyword>